<evidence type="ECO:0000313" key="2">
    <source>
        <dbReference type="Proteomes" id="UP000479710"/>
    </source>
</evidence>
<accession>A0A6G1DC86</accession>
<comment type="caution">
    <text evidence="1">The sequence shown here is derived from an EMBL/GenBank/DDBJ whole genome shotgun (WGS) entry which is preliminary data.</text>
</comment>
<keyword evidence="2" id="KW-1185">Reference proteome</keyword>
<sequence>MVGTLDAAAAGSWLTLPPLAGGEEQEVVGGGGRIILVAEDGWIQRWRHVAARMGRKLSSISTSLPTFFLVLVGRNLGDDVH</sequence>
<proteinExistence type="predicted"/>
<name>A0A6G1DC86_9ORYZ</name>
<dbReference type="AlphaFoldDB" id="A0A6G1DC86"/>
<organism evidence="1 2">
    <name type="scientific">Oryza meyeriana var. granulata</name>
    <dbReference type="NCBI Taxonomy" id="110450"/>
    <lineage>
        <taxon>Eukaryota</taxon>
        <taxon>Viridiplantae</taxon>
        <taxon>Streptophyta</taxon>
        <taxon>Embryophyta</taxon>
        <taxon>Tracheophyta</taxon>
        <taxon>Spermatophyta</taxon>
        <taxon>Magnoliopsida</taxon>
        <taxon>Liliopsida</taxon>
        <taxon>Poales</taxon>
        <taxon>Poaceae</taxon>
        <taxon>BOP clade</taxon>
        <taxon>Oryzoideae</taxon>
        <taxon>Oryzeae</taxon>
        <taxon>Oryzinae</taxon>
        <taxon>Oryza</taxon>
        <taxon>Oryza meyeriana</taxon>
    </lineage>
</organism>
<dbReference type="Proteomes" id="UP000479710">
    <property type="component" value="Unassembled WGS sequence"/>
</dbReference>
<evidence type="ECO:0000313" key="1">
    <source>
        <dbReference type="EMBL" id="KAF0910050.1"/>
    </source>
</evidence>
<gene>
    <name evidence="1" type="ORF">E2562_001288</name>
</gene>
<protein>
    <submittedName>
        <fullName evidence="1">Uncharacterized protein</fullName>
    </submittedName>
</protein>
<dbReference type="EMBL" id="SPHZ02000006">
    <property type="protein sequence ID" value="KAF0910050.1"/>
    <property type="molecule type" value="Genomic_DNA"/>
</dbReference>
<reference evidence="1 2" key="1">
    <citation type="submission" date="2019-11" db="EMBL/GenBank/DDBJ databases">
        <title>Whole genome sequence of Oryza granulata.</title>
        <authorList>
            <person name="Li W."/>
        </authorList>
    </citation>
    <scope>NUCLEOTIDE SEQUENCE [LARGE SCALE GENOMIC DNA]</scope>
    <source>
        <strain evidence="2">cv. Menghai</strain>
        <tissue evidence="1">Leaf</tissue>
    </source>
</reference>